<dbReference type="Pfam" id="PF22942">
    <property type="entry name" value="DUF7025"/>
    <property type="match status" value="1"/>
</dbReference>
<reference evidence="3 4" key="1">
    <citation type="submission" date="2020-01" db="EMBL/GenBank/DDBJ databases">
        <title>Identification and distribution of gene clusters putatively required for synthesis of sphingolipid metabolism inhibitors in phylogenetically diverse species of the filamentous fungus Fusarium.</title>
        <authorList>
            <person name="Kim H.-S."/>
            <person name="Busman M."/>
            <person name="Brown D.W."/>
            <person name="Divon H."/>
            <person name="Uhlig S."/>
            <person name="Proctor R.H."/>
        </authorList>
    </citation>
    <scope>NUCLEOTIDE SEQUENCE [LARGE SCALE GENOMIC DNA]</scope>
    <source>
        <strain evidence="3 4">NRRL 20459</strain>
    </source>
</reference>
<dbReference type="PANTHER" id="PTHR46411:SF2">
    <property type="entry name" value="AAA+ ATPASE DOMAIN-CONTAINING PROTEIN"/>
    <property type="match status" value="1"/>
</dbReference>
<sequence length="665" mass="76266">MDVQHHGRPRKPRRFRRRRRRNDQSAEDSTPSQPRHDAFAALRIVEENAEKEDGGGEECELHVYEHRTDSRGVAVTLRVETTSEFEATKDKSYKAALLLFRMYNMHDPKRLMSTSLEIRLSLSSTGRIYIPAPPMCLFHYRAELENYAAQASDPIARSHIELCLSYMRRALRQEMSLFEISMVQSKEPSIEHQHLWMAFKPGTLLYEKIANVETVARLRDISSTKDAQELVVNWVLMTEYVFYNGQDMGYTERTISIGKYDGCKQLRELQAFPLDLHPDRERIRRDLVRRGEKCLSLLGRHHRSYDGIAEFENNLDSYVQHRIIVDDKGYYSTDCKEPQFIAATPLIDIASNQHMSLGEEELLLFHYQIGGFDLAWRKWALFNIDHIQDVQFNSDAFQQLVLSPEKKRLIQSLVQQRNSKDGGFDDLIKGKGKGLIFLLHGPPGVGKTFTAESIADHTKRPLFRISSDQLMGDATSVELRLPGLLSLAKDWEALVLIDEADVFMQERRIKDLERNSLVSILLRALEYFEGIMLLTTNRVETIDSAFHSRIHLSLAYPPLSPEALRTLWKNTISRASSNPNPRWLSKRFLSQLAGSQINGRDIKNIVSMAYAVAKNEKREMRAADIRQGLDALQSFKTDFRQGVTRQRIEDGAQAISDARSAPVGV</sequence>
<dbReference type="PANTHER" id="PTHR46411">
    <property type="entry name" value="FAMILY ATPASE, PUTATIVE-RELATED"/>
    <property type="match status" value="1"/>
</dbReference>
<evidence type="ECO:0000313" key="3">
    <source>
        <dbReference type="EMBL" id="KAF4469330.1"/>
    </source>
</evidence>
<dbReference type="GO" id="GO:0016887">
    <property type="term" value="F:ATP hydrolysis activity"/>
    <property type="evidence" value="ECO:0007669"/>
    <property type="project" value="InterPro"/>
</dbReference>
<dbReference type="Proteomes" id="UP000554235">
    <property type="component" value="Unassembled WGS sequence"/>
</dbReference>
<evidence type="ECO:0000259" key="2">
    <source>
        <dbReference type="SMART" id="SM00382"/>
    </source>
</evidence>
<dbReference type="CDD" id="cd19481">
    <property type="entry name" value="RecA-like_protease"/>
    <property type="match status" value="1"/>
</dbReference>
<evidence type="ECO:0000313" key="4">
    <source>
        <dbReference type="Proteomes" id="UP000554235"/>
    </source>
</evidence>
<evidence type="ECO:0000256" key="1">
    <source>
        <dbReference type="SAM" id="MobiDB-lite"/>
    </source>
</evidence>
<organism evidence="3 4">
    <name type="scientific">Fusarium albosuccineum</name>
    <dbReference type="NCBI Taxonomy" id="1237068"/>
    <lineage>
        <taxon>Eukaryota</taxon>
        <taxon>Fungi</taxon>
        <taxon>Dikarya</taxon>
        <taxon>Ascomycota</taxon>
        <taxon>Pezizomycotina</taxon>
        <taxon>Sordariomycetes</taxon>
        <taxon>Hypocreomycetidae</taxon>
        <taxon>Hypocreales</taxon>
        <taxon>Nectriaceae</taxon>
        <taxon>Fusarium</taxon>
        <taxon>Fusarium decemcellulare species complex</taxon>
    </lineage>
</organism>
<dbReference type="OrthoDB" id="10042665at2759"/>
<dbReference type="InterPro" id="IPR027417">
    <property type="entry name" value="P-loop_NTPase"/>
</dbReference>
<comment type="caution">
    <text evidence="3">The sequence shown here is derived from an EMBL/GenBank/DDBJ whole genome shotgun (WGS) entry which is preliminary data.</text>
</comment>
<dbReference type="Gene3D" id="3.40.50.300">
    <property type="entry name" value="P-loop containing nucleotide triphosphate hydrolases"/>
    <property type="match status" value="1"/>
</dbReference>
<feature type="compositionally biased region" description="Basic residues" evidence="1">
    <location>
        <begin position="1"/>
        <end position="21"/>
    </location>
</feature>
<feature type="domain" description="AAA+ ATPase" evidence="2">
    <location>
        <begin position="433"/>
        <end position="557"/>
    </location>
</feature>
<proteinExistence type="predicted"/>
<protein>
    <submittedName>
        <fullName evidence="3">P-loop containing nucleoside triphosphate hydrolase</fullName>
    </submittedName>
</protein>
<keyword evidence="3" id="KW-0378">Hydrolase</keyword>
<dbReference type="InterPro" id="IPR003593">
    <property type="entry name" value="AAA+_ATPase"/>
</dbReference>
<dbReference type="InterPro" id="IPR054289">
    <property type="entry name" value="DUF7025"/>
</dbReference>
<dbReference type="EMBL" id="JAADYS010000491">
    <property type="protein sequence ID" value="KAF4469330.1"/>
    <property type="molecule type" value="Genomic_DNA"/>
</dbReference>
<dbReference type="GO" id="GO:0005524">
    <property type="term" value="F:ATP binding"/>
    <property type="evidence" value="ECO:0007669"/>
    <property type="project" value="InterPro"/>
</dbReference>
<dbReference type="SUPFAM" id="SSF52540">
    <property type="entry name" value="P-loop containing nucleoside triphosphate hydrolases"/>
    <property type="match status" value="1"/>
</dbReference>
<dbReference type="SMART" id="SM00382">
    <property type="entry name" value="AAA"/>
    <property type="match status" value="1"/>
</dbReference>
<dbReference type="Pfam" id="PF00004">
    <property type="entry name" value="AAA"/>
    <property type="match status" value="1"/>
</dbReference>
<dbReference type="InterPro" id="IPR003959">
    <property type="entry name" value="ATPase_AAA_core"/>
</dbReference>
<keyword evidence="4" id="KW-1185">Reference proteome</keyword>
<name>A0A8H4LGQ5_9HYPO</name>
<dbReference type="AlphaFoldDB" id="A0A8H4LGQ5"/>
<feature type="region of interest" description="Disordered" evidence="1">
    <location>
        <begin position="1"/>
        <end position="37"/>
    </location>
</feature>
<gene>
    <name evidence="3" type="ORF">FALBO_3772</name>
</gene>
<accession>A0A8H4LGQ5</accession>